<dbReference type="AlphaFoldDB" id="A0A850PI79"/>
<gene>
    <name evidence="2" type="ORF">HUK82_13200</name>
</gene>
<reference evidence="2 3" key="1">
    <citation type="submission" date="2020-06" db="EMBL/GenBank/DDBJ databases">
        <title>Description of novel acetic acid bacteria.</title>
        <authorList>
            <person name="Sombolestani A."/>
        </authorList>
    </citation>
    <scope>NUCLEOTIDE SEQUENCE [LARGE SCALE GENOMIC DNA]</scope>
    <source>
        <strain evidence="2 3">LMG 27010</strain>
    </source>
</reference>
<dbReference type="Proteomes" id="UP000585665">
    <property type="component" value="Unassembled WGS sequence"/>
</dbReference>
<proteinExistence type="predicted"/>
<sequence>MKPFLTLAALAPLGACASAAGPTPIGMPNPASAYCVKLGGTLDIRKDTGGEAGYCHLPDGRVVEEWALFRSARRSHD</sequence>
<organism evidence="2 3">
    <name type="scientific">Ameyamaea chiangmaiensis</name>
    <dbReference type="NCBI Taxonomy" id="442969"/>
    <lineage>
        <taxon>Bacteria</taxon>
        <taxon>Pseudomonadati</taxon>
        <taxon>Pseudomonadota</taxon>
        <taxon>Alphaproteobacteria</taxon>
        <taxon>Acetobacterales</taxon>
        <taxon>Acetobacteraceae</taxon>
        <taxon>Ameyamaea</taxon>
    </lineage>
</organism>
<dbReference type="EMBL" id="JABXXR010000139">
    <property type="protein sequence ID" value="NVN41512.1"/>
    <property type="molecule type" value="Genomic_DNA"/>
</dbReference>
<dbReference type="Pfam" id="PF03891">
    <property type="entry name" value="DUF333"/>
    <property type="match status" value="1"/>
</dbReference>
<name>A0A850PI79_9PROT</name>
<protein>
    <submittedName>
        <fullName evidence="2">DUF333 domain-containing protein</fullName>
    </submittedName>
</protein>
<dbReference type="PANTHER" id="PTHR38008:SF2">
    <property type="entry name" value="HEMOLYSIN"/>
    <property type="match status" value="1"/>
</dbReference>
<feature type="chain" id="PRO_5032722775" evidence="1">
    <location>
        <begin position="21"/>
        <end position="77"/>
    </location>
</feature>
<dbReference type="PANTHER" id="PTHR38008">
    <property type="entry name" value="HEMOLYSIN-RELATED"/>
    <property type="match status" value="1"/>
</dbReference>
<keyword evidence="3" id="KW-1185">Reference proteome</keyword>
<evidence type="ECO:0000313" key="2">
    <source>
        <dbReference type="EMBL" id="NVN41512.1"/>
    </source>
</evidence>
<accession>A0A850PI79</accession>
<keyword evidence="1" id="KW-0732">Signal</keyword>
<dbReference type="RefSeq" id="WP_176614404.1">
    <property type="nucleotide sequence ID" value="NZ_JABXXR010000139.1"/>
</dbReference>
<comment type="caution">
    <text evidence="2">The sequence shown here is derived from an EMBL/GenBank/DDBJ whole genome shotgun (WGS) entry which is preliminary data.</text>
</comment>
<feature type="signal peptide" evidence="1">
    <location>
        <begin position="1"/>
        <end position="20"/>
    </location>
</feature>
<evidence type="ECO:0000256" key="1">
    <source>
        <dbReference type="SAM" id="SignalP"/>
    </source>
</evidence>
<dbReference type="InterPro" id="IPR005590">
    <property type="entry name" value="DUF333"/>
</dbReference>
<evidence type="ECO:0000313" key="3">
    <source>
        <dbReference type="Proteomes" id="UP000585665"/>
    </source>
</evidence>